<reference evidence="1 2" key="1">
    <citation type="submission" date="2017-10" db="EMBL/GenBank/DDBJ databases">
        <title>Comparative genomics in systemic dimorphic fungi from Ajellomycetaceae.</title>
        <authorList>
            <person name="Munoz J.F."/>
            <person name="Mcewen J.G."/>
            <person name="Clay O.K."/>
            <person name="Cuomo C.A."/>
        </authorList>
    </citation>
    <scope>NUCLEOTIDE SEQUENCE [LARGE SCALE GENOMIC DNA]</scope>
    <source>
        <strain evidence="1 2">UAMH5409</strain>
    </source>
</reference>
<comment type="caution">
    <text evidence="1">The sequence shown here is derived from an EMBL/GenBank/DDBJ whole genome shotgun (WGS) entry which is preliminary data.</text>
</comment>
<sequence length="238" mass="27203">MRICVIQPSYEGTGHALEEIDTEFSDLSHYSSQHTFENRFIHKATAKEEIDAIAREGFDFHINFMWGNYEDDVAGIEESRYFESLDLPSAGIRSWERARNKNVFYEEARKRGAPPIPGVEKFPLFVKPANGYASLCIDERSICYNESELFGALNRLNQGLREGRLRVAKQRGLSDPEAYATECEEKGRDSNNVVVQEYIDGEDYVVSVIEMGESATALTPCRIRYKEGGKFDLRFENQ</sequence>
<name>A0A2B7XW99_9EURO</name>
<dbReference type="Proteomes" id="UP000223968">
    <property type="component" value="Unassembled WGS sequence"/>
</dbReference>
<dbReference type="PANTHER" id="PTHR23132:SF23">
    <property type="entry name" value="D-ALANINE--D-ALANINE LIGASE B"/>
    <property type="match status" value="1"/>
</dbReference>
<evidence type="ECO:0000313" key="2">
    <source>
        <dbReference type="Proteomes" id="UP000223968"/>
    </source>
</evidence>
<accession>A0A2B7XW99</accession>
<dbReference type="EMBL" id="PDNB01000050">
    <property type="protein sequence ID" value="PGH13063.1"/>
    <property type="molecule type" value="Genomic_DNA"/>
</dbReference>
<dbReference type="PANTHER" id="PTHR23132">
    <property type="entry name" value="D-ALANINE--D-ALANINE LIGASE"/>
    <property type="match status" value="1"/>
</dbReference>
<dbReference type="OrthoDB" id="4193383at2759"/>
<keyword evidence="2" id="KW-1185">Reference proteome</keyword>
<dbReference type="SUPFAM" id="SSF56059">
    <property type="entry name" value="Glutathione synthetase ATP-binding domain-like"/>
    <property type="match status" value="1"/>
</dbReference>
<evidence type="ECO:0000313" key="1">
    <source>
        <dbReference type="EMBL" id="PGH13063.1"/>
    </source>
</evidence>
<protein>
    <recommendedName>
        <fullName evidence="3">ATP-grasp domain-containing protein</fullName>
    </recommendedName>
</protein>
<gene>
    <name evidence="1" type="ORF">AJ79_03900</name>
</gene>
<evidence type="ECO:0008006" key="3">
    <source>
        <dbReference type="Google" id="ProtNLM"/>
    </source>
</evidence>
<proteinExistence type="predicted"/>
<dbReference type="GO" id="GO:0008716">
    <property type="term" value="F:D-alanine-D-alanine ligase activity"/>
    <property type="evidence" value="ECO:0007669"/>
    <property type="project" value="TreeGrafter"/>
</dbReference>
<dbReference type="AlphaFoldDB" id="A0A2B7XW99"/>
<dbReference type="Gene3D" id="3.30.470.20">
    <property type="entry name" value="ATP-grasp fold, B domain"/>
    <property type="match status" value="1"/>
</dbReference>
<organism evidence="1 2">
    <name type="scientific">Helicocarpus griseus UAMH5409</name>
    <dbReference type="NCBI Taxonomy" id="1447875"/>
    <lineage>
        <taxon>Eukaryota</taxon>
        <taxon>Fungi</taxon>
        <taxon>Dikarya</taxon>
        <taxon>Ascomycota</taxon>
        <taxon>Pezizomycotina</taxon>
        <taxon>Eurotiomycetes</taxon>
        <taxon>Eurotiomycetidae</taxon>
        <taxon>Onygenales</taxon>
        <taxon>Ajellomycetaceae</taxon>
        <taxon>Helicocarpus</taxon>
    </lineage>
</organism>